<dbReference type="InParanoid" id="A0A482WQI5"/>
<proteinExistence type="predicted"/>
<protein>
    <submittedName>
        <fullName evidence="2">Uncharacterized protein</fullName>
    </submittedName>
</protein>
<sequence>MGNLQVSNLRSSEDSSSRTPPTRHLSKDRDPRSPTEGIPRTPIEVLSTPKSSLRMKVAENMKAKEETLNFVERFEEASRKQEDIIAAGTLHNLTEDFSNQLRIESDDLDNGADGSRRISEYSSVGCMQTDDKSSKVSQVESLRSDMDSLSMYEPSMTVSDNEDVFEADNKPIHDWLSTIVSNTGSFISETSMVENSANNQKQKCVVYVDENQCQLKESPFSTPKTKNLISDVKRKPLSALSQNNHKAMIDPTKSGLKMTKVWRNIEEERQRRGLSLGDENTPPSYVPVERISSAPGKLTRRRRLLQTDAEAPTCN</sequence>
<dbReference type="Proteomes" id="UP000291343">
    <property type="component" value="Unassembled WGS sequence"/>
</dbReference>
<comment type="caution">
    <text evidence="2">The sequence shown here is derived from an EMBL/GenBank/DDBJ whole genome shotgun (WGS) entry which is preliminary data.</text>
</comment>
<organism evidence="2 3">
    <name type="scientific">Laodelphax striatellus</name>
    <name type="common">Small brown planthopper</name>
    <name type="synonym">Delphax striatella</name>
    <dbReference type="NCBI Taxonomy" id="195883"/>
    <lineage>
        <taxon>Eukaryota</taxon>
        <taxon>Metazoa</taxon>
        <taxon>Ecdysozoa</taxon>
        <taxon>Arthropoda</taxon>
        <taxon>Hexapoda</taxon>
        <taxon>Insecta</taxon>
        <taxon>Pterygota</taxon>
        <taxon>Neoptera</taxon>
        <taxon>Paraneoptera</taxon>
        <taxon>Hemiptera</taxon>
        <taxon>Auchenorrhyncha</taxon>
        <taxon>Fulgoroidea</taxon>
        <taxon>Delphacidae</taxon>
        <taxon>Criomorphinae</taxon>
        <taxon>Laodelphax</taxon>
    </lineage>
</organism>
<dbReference type="EMBL" id="QKKF02027609">
    <property type="protein sequence ID" value="RZF35773.1"/>
    <property type="molecule type" value="Genomic_DNA"/>
</dbReference>
<evidence type="ECO:0000256" key="1">
    <source>
        <dbReference type="SAM" id="MobiDB-lite"/>
    </source>
</evidence>
<accession>A0A482WQI5</accession>
<gene>
    <name evidence="2" type="ORF">LSTR_LSTR012071</name>
</gene>
<feature type="region of interest" description="Disordered" evidence="1">
    <location>
        <begin position="1"/>
        <end position="50"/>
    </location>
</feature>
<reference evidence="2 3" key="1">
    <citation type="journal article" date="2017" name="Gigascience">
        <title>Genome sequence of the small brown planthopper, Laodelphax striatellus.</title>
        <authorList>
            <person name="Zhu J."/>
            <person name="Jiang F."/>
            <person name="Wang X."/>
            <person name="Yang P."/>
            <person name="Bao Y."/>
            <person name="Zhao W."/>
            <person name="Wang W."/>
            <person name="Lu H."/>
            <person name="Wang Q."/>
            <person name="Cui N."/>
            <person name="Li J."/>
            <person name="Chen X."/>
            <person name="Luo L."/>
            <person name="Yu J."/>
            <person name="Kang L."/>
            <person name="Cui F."/>
        </authorList>
    </citation>
    <scope>NUCLEOTIDE SEQUENCE [LARGE SCALE GENOMIC DNA]</scope>
    <source>
        <strain evidence="2">Lst14</strain>
    </source>
</reference>
<feature type="region of interest" description="Disordered" evidence="1">
    <location>
        <begin position="272"/>
        <end position="297"/>
    </location>
</feature>
<evidence type="ECO:0000313" key="3">
    <source>
        <dbReference type="Proteomes" id="UP000291343"/>
    </source>
</evidence>
<evidence type="ECO:0000313" key="2">
    <source>
        <dbReference type="EMBL" id="RZF35773.1"/>
    </source>
</evidence>
<keyword evidence="3" id="KW-1185">Reference proteome</keyword>
<name>A0A482WQI5_LAOST</name>
<dbReference type="AlphaFoldDB" id="A0A482WQI5"/>
<dbReference type="OrthoDB" id="6596515at2759"/>